<dbReference type="PIRSF" id="PIRSF010607">
    <property type="entry name" value="Txn_repr_CtsR"/>
    <property type="match status" value="1"/>
</dbReference>
<evidence type="ECO:0000256" key="1">
    <source>
        <dbReference type="ARBA" id="ARBA00010189"/>
    </source>
</evidence>
<evidence type="ECO:0000256" key="6">
    <source>
        <dbReference type="ARBA" id="ARBA00023125"/>
    </source>
</evidence>
<evidence type="ECO:0000256" key="5">
    <source>
        <dbReference type="ARBA" id="ARBA00023016"/>
    </source>
</evidence>
<evidence type="ECO:0000256" key="2">
    <source>
        <dbReference type="ARBA" id="ARBA00014129"/>
    </source>
</evidence>
<dbReference type="GO" id="GO:0003677">
    <property type="term" value="F:DNA binding"/>
    <property type="evidence" value="ECO:0007669"/>
    <property type="project" value="UniProtKB-UniRule"/>
</dbReference>
<dbReference type="InterPro" id="IPR041902">
    <property type="entry name" value="CtsR_N_sf"/>
</dbReference>
<evidence type="ECO:0000256" key="4">
    <source>
        <dbReference type="ARBA" id="ARBA00023015"/>
    </source>
</evidence>
<evidence type="ECO:0000256" key="8">
    <source>
        <dbReference type="PIRNR" id="PIRNR010607"/>
    </source>
</evidence>
<dbReference type="RefSeq" id="WP_089746672.1">
    <property type="nucleotide sequence ID" value="NZ_FOGF01000018.1"/>
</dbReference>
<comment type="similarity">
    <text evidence="1 8">Belongs to the CtsR family.</text>
</comment>
<dbReference type="InterPro" id="IPR041473">
    <property type="entry name" value="CtsR_C"/>
</dbReference>
<dbReference type="InterPro" id="IPR041908">
    <property type="entry name" value="CtsR_C_sf"/>
</dbReference>
<dbReference type="Proteomes" id="UP000198556">
    <property type="component" value="Unassembled WGS sequence"/>
</dbReference>
<accession>A0A1H9LBC3</accession>
<dbReference type="GO" id="GO:0006355">
    <property type="term" value="P:regulation of DNA-templated transcription"/>
    <property type="evidence" value="ECO:0007669"/>
    <property type="project" value="UniProtKB-UniRule"/>
</dbReference>
<dbReference type="Pfam" id="PF05848">
    <property type="entry name" value="CtsR"/>
    <property type="match status" value="1"/>
</dbReference>
<dbReference type="InterPro" id="IPR008463">
    <property type="entry name" value="CtsR"/>
</dbReference>
<keyword evidence="5" id="KW-0346">Stress response</keyword>
<feature type="domain" description="CtsR N-terminal HTH" evidence="9">
    <location>
        <begin position="5"/>
        <end position="74"/>
    </location>
</feature>
<dbReference type="STRING" id="137733.SAMN05421767_11831"/>
<protein>
    <recommendedName>
        <fullName evidence="2 8">Transcriptional regulator CtsR</fullName>
    </recommendedName>
</protein>
<keyword evidence="12" id="KW-1185">Reference proteome</keyword>
<evidence type="ECO:0000256" key="3">
    <source>
        <dbReference type="ARBA" id="ARBA00022491"/>
    </source>
</evidence>
<reference evidence="11 12" key="1">
    <citation type="submission" date="2016-10" db="EMBL/GenBank/DDBJ databases">
        <authorList>
            <person name="de Groot N.N."/>
        </authorList>
    </citation>
    <scope>NUCLEOTIDE SEQUENCE [LARGE SCALE GENOMIC DNA]</scope>
    <source>
        <strain evidence="11 12">DSM 15827</strain>
    </source>
</reference>
<dbReference type="OrthoDB" id="1680813at2"/>
<dbReference type="FunFam" id="3.30.56.130:FF:000001">
    <property type="entry name" value="Transcriptional regulator CtsR"/>
    <property type="match status" value="1"/>
</dbReference>
<dbReference type="InterPro" id="IPR040465">
    <property type="entry name" value="CtsR_N"/>
</dbReference>
<gene>
    <name evidence="11" type="ORF">SAMN05421767_11831</name>
</gene>
<organism evidence="11 12">
    <name type="scientific">Granulicatella balaenopterae</name>
    <dbReference type="NCBI Taxonomy" id="137733"/>
    <lineage>
        <taxon>Bacteria</taxon>
        <taxon>Bacillati</taxon>
        <taxon>Bacillota</taxon>
        <taxon>Bacilli</taxon>
        <taxon>Lactobacillales</taxon>
        <taxon>Carnobacteriaceae</taxon>
        <taxon>Granulicatella</taxon>
    </lineage>
</organism>
<sequence>MQTPNMSDVIEEYLKKFLKSNDQVEIRRNEIAEQFNCVPSQINYVIKTRFTVQQGYIVESKRGGGGYIRIMKVNLIEEIDIITSLIDLLKPKLSIKQAVHMVHNLYENDIISQNEAELLLVTMEKESLELAGDKADYLRSQIMRNVLHKLQYKTIKGGPNC</sequence>
<evidence type="ECO:0000259" key="9">
    <source>
        <dbReference type="Pfam" id="PF05848"/>
    </source>
</evidence>
<evidence type="ECO:0000256" key="7">
    <source>
        <dbReference type="ARBA" id="ARBA00023163"/>
    </source>
</evidence>
<evidence type="ECO:0000313" key="12">
    <source>
        <dbReference type="Proteomes" id="UP000198556"/>
    </source>
</evidence>
<dbReference type="Gene3D" id="3.30.56.130">
    <property type="entry name" value="Transcriptional regulator CtsR, winged HTH domain"/>
    <property type="match status" value="1"/>
</dbReference>
<dbReference type="Gene3D" id="1.10.1200.150">
    <property type="entry name" value="Transcriptional regulator CtsR, C-terminal domain"/>
    <property type="match status" value="1"/>
</dbReference>
<keyword evidence="3 8" id="KW-0678">Repressor</keyword>
<feature type="domain" description="CtsR C-terminal dimerization" evidence="10">
    <location>
        <begin position="80"/>
        <end position="147"/>
    </location>
</feature>
<keyword evidence="7 8" id="KW-0804">Transcription</keyword>
<dbReference type="Pfam" id="PF17727">
    <property type="entry name" value="CtsR_C"/>
    <property type="match status" value="1"/>
</dbReference>
<name>A0A1H9LBC3_9LACT</name>
<keyword evidence="4 8" id="KW-0805">Transcription regulation</keyword>
<dbReference type="EMBL" id="FOGF01000018">
    <property type="protein sequence ID" value="SER08782.1"/>
    <property type="molecule type" value="Genomic_DNA"/>
</dbReference>
<keyword evidence="6 8" id="KW-0238">DNA-binding</keyword>
<proteinExistence type="inferred from homology"/>
<dbReference type="AlphaFoldDB" id="A0A1H9LBC3"/>
<evidence type="ECO:0000259" key="10">
    <source>
        <dbReference type="Pfam" id="PF17727"/>
    </source>
</evidence>
<evidence type="ECO:0000313" key="11">
    <source>
        <dbReference type="EMBL" id="SER08782.1"/>
    </source>
</evidence>